<accession>A0A4S8LJR3</accession>
<protein>
    <submittedName>
        <fullName evidence="2">Uncharacterized protein</fullName>
    </submittedName>
</protein>
<organism evidence="2 3">
    <name type="scientific">Dendrothele bispora (strain CBS 962.96)</name>
    <dbReference type="NCBI Taxonomy" id="1314807"/>
    <lineage>
        <taxon>Eukaryota</taxon>
        <taxon>Fungi</taxon>
        <taxon>Dikarya</taxon>
        <taxon>Basidiomycota</taxon>
        <taxon>Agaricomycotina</taxon>
        <taxon>Agaricomycetes</taxon>
        <taxon>Agaricomycetidae</taxon>
        <taxon>Agaricales</taxon>
        <taxon>Agaricales incertae sedis</taxon>
        <taxon>Dendrothele</taxon>
    </lineage>
</organism>
<proteinExistence type="predicted"/>
<gene>
    <name evidence="2" type="ORF">K435DRAFT_865328</name>
</gene>
<evidence type="ECO:0000313" key="3">
    <source>
        <dbReference type="Proteomes" id="UP000297245"/>
    </source>
</evidence>
<keyword evidence="1" id="KW-0472">Membrane</keyword>
<keyword evidence="1" id="KW-0812">Transmembrane</keyword>
<dbReference type="AlphaFoldDB" id="A0A4S8LJR3"/>
<reference evidence="2 3" key="1">
    <citation type="journal article" date="2019" name="Nat. Ecol. Evol.">
        <title>Megaphylogeny resolves global patterns of mushroom evolution.</title>
        <authorList>
            <person name="Varga T."/>
            <person name="Krizsan K."/>
            <person name="Foldi C."/>
            <person name="Dima B."/>
            <person name="Sanchez-Garcia M."/>
            <person name="Sanchez-Ramirez S."/>
            <person name="Szollosi G.J."/>
            <person name="Szarkandi J.G."/>
            <person name="Papp V."/>
            <person name="Albert L."/>
            <person name="Andreopoulos W."/>
            <person name="Angelini C."/>
            <person name="Antonin V."/>
            <person name="Barry K.W."/>
            <person name="Bougher N.L."/>
            <person name="Buchanan P."/>
            <person name="Buyck B."/>
            <person name="Bense V."/>
            <person name="Catcheside P."/>
            <person name="Chovatia M."/>
            <person name="Cooper J."/>
            <person name="Damon W."/>
            <person name="Desjardin D."/>
            <person name="Finy P."/>
            <person name="Geml J."/>
            <person name="Haridas S."/>
            <person name="Hughes K."/>
            <person name="Justo A."/>
            <person name="Karasinski D."/>
            <person name="Kautmanova I."/>
            <person name="Kiss B."/>
            <person name="Kocsube S."/>
            <person name="Kotiranta H."/>
            <person name="LaButti K.M."/>
            <person name="Lechner B.E."/>
            <person name="Liimatainen K."/>
            <person name="Lipzen A."/>
            <person name="Lukacs Z."/>
            <person name="Mihaltcheva S."/>
            <person name="Morgado L.N."/>
            <person name="Niskanen T."/>
            <person name="Noordeloos M.E."/>
            <person name="Ohm R.A."/>
            <person name="Ortiz-Santana B."/>
            <person name="Ovrebo C."/>
            <person name="Racz N."/>
            <person name="Riley R."/>
            <person name="Savchenko A."/>
            <person name="Shiryaev A."/>
            <person name="Soop K."/>
            <person name="Spirin V."/>
            <person name="Szebenyi C."/>
            <person name="Tomsovsky M."/>
            <person name="Tulloss R.E."/>
            <person name="Uehling J."/>
            <person name="Grigoriev I.V."/>
            <person name="Vagvolgyi C."/>
            <person name="Papp T."/>
            <person name="Martin F.M."/>
            <person name="Miettinen O."/>
            <person name="Hibbett D.S."/>
            <person name="Nagy L.G."/>
        </authorList>
    </citation>
    <scope>NUCLEOTIDE SEQUENCE [LARGE SCALE GENOMIC DNA]</scope>
    <source>
        <strain evidence="2 3">CBS 962.96</strain>
    </source>
</reference>
<dbReference type="EMBL" id="ML179369">
    <property type="protein sequence ID" value="THU89397.1"/>
    <property type="molecule type" value="Genomic_DNA"/>
</dbReference>
<name>A0A4S8LJR3_DENBC</name>
<keyword evidence="1" id="KW-1133">Transmembrane helix</keyword>
<keyword evidence="3" id="KW-1185">Reference proteome</keyword>
<evidence type="ECO:0000256" key="1">
    <source>
        <dbReference type="SAM" id="Phobius"/>
    </source>
</evidence>
<evidence type="ECO:0000313" key="2">
    <source>
        <dbReference type="EMBL" id="THU89397.1"/>
    </source>
</evidence>
<feature type="transmembrane region" description="Helical" evidence="1">
    <location>
        <begin position="25"/>
        <end position="45"/>
    </location>
</feature>
<sequence length="65" mass="6908">MVAVAQVGVCSGYPGSSSLLGHHDYWFWVTGSALLVVFFLLIVLMSSLSLSLILIVDACIYTVSG</sequence>
<dbReference type="Proteomes" id="UP000297245">
    <property type="component" value="Unassembled WGS sequence"/>
</dbReference>